<name>A0A7J5U4K7_9BACT</name>
<organism evidence="3 4">
    <name type="scientific">Rudanella paleaurantiibacter</name>
    <dbReference type="NCBI Taxonomy" id="2614655"/>
    <lineage>
        <taxon>Bacteria</taxon>
        <taxon>Pseudomonadati</taxon>
        <taxon>Bacteroidota</taxon>
        <taxon>Cytophagia</taxon>
        <taxon>Cytophagales</taxon>
        <taxon>Cytophagaceae</taxon>
        <taxon>Rudanella</taxon>
    </lineage>
</organism>
<dbReference type="InterPro" id="IPR029046">
    <property type="entry name" value="LolA/LolB/LppX"/>
</dbReference>
<dbReference type="Proteomes" id="UP000488299">
    <property type="component" value="Unassembled WGS sequence"/>
</dbReference>
<proteinExistence type="predicted"/>
<evidence type="ECO:0000256" key="1">
    <source>
        <dbReference type="ARBA" id="ARBA00022729"/>
    </source>
</evidence>
<comment type="caution">
    <text evidence="3">The sequence shown here is derived from an EMBL/GenBank/DDBJ whole genome shotgun (WGS) entry which is preliminary data.</text>
</comment>
<evidence type="ECO:0008006" key="5">
    <source>
        <dbReference type="Google" id="ProtNLM"/>
    </source>
</evidence>
<protein>
    <recommendedName>
        <fullName evidence="5">Outer membrane lipoprotein-sorting protein</fullName>
    </recommendedName>
</protein>
<dbReference type="RefSeq" id="WP_152122109.1">
    <property type="nucleotide sequence ID" value="NZ_WELI01000001.1"/>
</dbReference>
<feature type="signal peptide" evidence="2">
    <location>
        <begin position="1"/>
        <end position="17"/>
    </location>
</feature>
<sequence>MRNVLFAGLLLSLFAFIAAPQTVERLSATMTTRQVQKGKSVTVRGEVYYQRNGNMVTHFTFPQEIVILANKLGETRIYDPRRNAVMRYQNNAFSTSTTQLAYFLTGATADMGLIQLGFVQDRTYNTGKLLVTEWRLKTPDPKAAIQRVKVVFDKANPIYMDYKNTAGKVIRKVFYYSYQPIDGRPFPMATTEIVYDGADSTVAKTTYGGIKINGDANSPYFQYSIPANARVE</sequence>
<dbReference type="AlphaFoldDB" id="A0A7J5U4K7"/>
<dbReference type="SUPFAM" id="SSF89392">
    <property type="entry name" value="Prokaryotic lipoproteins and lipoprotein localization factors"/>
    <property type="match status" value="1"/>
</dbReference>
<gene>
    <name evidence="3" type="ORF">F5984_01365</name>
</gene>
<feature type="chain" id="PRO_5029703600" description="Outer membrane lipoprotein-sorting protein" evidence="2">
    <location>
        <begin position="18"/>
        <end position="232"/>
    </location>
</feature>
<keyword evidence="1 2" id="KW-0732">Signal</keyword>
<accession>A0A7J5U4K7</accession>
<dbReference type="Gene3D" id="2.50.20.10">
    <property type="entry name" value="Lipoprotein localisation LolA/LolB/LppX"/>
    <property type="match status" value="1"/>
</dbReference>
<dbReference type="EMBL" id="WELI01000001">
    <property type="protein sequence ID" value="KAB7732633.1"/>
    <property type="molecule type" value="Genomic_DNA"/>
</dbReference>
<evidence type="ECO:0000313" key="3">
    <source>
        <dbReference type="EMBL" id="KAB7732633.1"/>
    </source>
</evidence>
<keyword evidence="4" id="KW-1185">Reference proteome</keyword>
<evidence type="ECO:0000256" key="2">
    <source>
        <dbReference type="SAM" id="SignalP"/>
    </source>
</evidence>
<reference evidence="3 4" key="1">
    <citation type="submission" date="2019-10" db="EMBL/GenBank/DDBJ databases">
        <title>Rudanella paleaurantiibacter sp. nov., isolated from sludge.</title>
        <authorList>
            <person name="Xu S.Q."/>
        </authorList>
    </citation>
    <scope>NUCLEOTIDE SEQUENCE [LARGE SCALE GENOMIC DNA]</scope>
    <source>
        <strain evidence="3 4">HX-22-17</strain>
    </source>
</reference>
<evidence type="ECO:0000313" key="4">
    <source>
        <dbReference type="Proteomes" id="UP000488299"/>
    </source>
</evidence>